<keyword evidence="2" id="KW-1185">Reference proteome</keyword>
<evidence type="ECO:0000313" key="1">
    <source>
        <dbReference type="EMBL" id="MDC9591146.1"/>
    </source>
</evidence>
<dbReference type="RefSeq" id="WP_273556382.1">
    <property type="nucleotide sequence ID" value="NZ_JAQRFI010000060.1"/>
</dbReference>
<dbReference type="EMBL" id="JAQRFI010000060">
    <property type="protein sequence ID" value="MDC9591146.1"/>
    <property type="molecule type" value="Genomic_DNA"/>
</dbReference>
<reference evidence="1 2" key="1">
    <citation type="submission" date="2023-02" db="EMBL/GenBank/DDBJ databases">
        <title>Entomopathogenic bacteria.</title>
        <authorList>
            <person name="Machado R.A."/>
        </authorList>
    </citation>
    <scope>NUCLEOTIDE SEQUENCE [LARGE SCALE GENOMIC DNA]</scope>
    <source>
        <strain evidence="1 2">XENO-10</strain>
    </source>
</reference>
<name>A0ABT5LJ53_9GAMM</name>
<organism evidence="1 2">
    <name type="scientific">Xenorhabdus yunnanensis</name>
    <dbReference type="NCBI Taxonomy" id="3025878"/>
    <lineage>
        <taxon>Bacteria</taxon>
        <taxon>Pseudomonadati</taxon>
        <taxon>Pseudomonadota</taxon>
        <taxon>Gammaproteobacteria</taxon>
        <taxon>Enterobacterales</taxon>
        <taxon>Morganellaceae</taxon>
        <taxon>Xenorhabdus</taxon>
    </lineage>
</organism>
<sequence length="138" mass="14893">MSILLNSKTITIESGRDAGKIFVITEMPIIKADNWAMRALFTIANGGIDIGDIRPEMGMMGMAQIAVKALSSIRSEEGIPLLDELLDCVQIVPSGGNARAIEFNSDIRDVKTMFLLRKEALAIHIDFLTQGGGSASKN</sequence>
<accession>A0ABT5LJ53</accession>
<protein>
    <submittedName>
        <fullName evidence="1">Uncharacterized protein</fullName>
    </submittedName>
</protein>
<dbReference type="Proteomes" id="UP001217178">
    <property type="component" value="Unassembled WGS sequence"/>
</dbReference>
<comment type="caution">
    <text evidence="1">The sequence shown here is derived from an EMBL/GenBank/DDBJ whole genome shotgun (WGS) entry which is preliminary data.</text>
</comment>
<proteinExistence type="predicted"/>
<evidence type="ECO:0000313" key="2">
    <source>
        <dbReference type="Proteomes" id="UP001217178"/>
    </source>
</evidence>
<gene>
    <name evidence="1" type="ORF">PSI23_18095</name>
</gene>